<dbReference type="GO" id="GO:0005838">
    <property type="term" value="C:proteasome regulatory particle"/>
    <property type="evidence" value="ECO:0007669"/>
    <property type="project" value="TreeGrafter"/>
</dbReference>
<dbReference type="Pfam" id="PF10602">
    <property type="entry name" value="RPN7"/>
    <property type="match status" value="1"/>
</dbReference>
<dbReference type="PANTHER" id="PTHR14145:SF1">
    <property type="entry name" value="26S PROTEASOME NON-ATPASE REGULATORY SUBUNIT 6"/>
    <property type="match status" value="1"/>
</dbReference>
<dbReference type="PANTHER" id="PTHR14145">
    <property type="entry name" value="26S PROTESOME SUBUNIT 6"/>
    <property type="match status" value="1"/>
</dbReference>
<dbReference type="Pfam" id="PF21154">
    <property type="entry name" value="RPN7_PSMD6_C"/>
    <property type="match status" value="1"/>
</dbReference>
<evidence type="ECO:0000259" key="5">
    <source>
        <dbReference type="PROSITE" id="PS50250"/>
    </source>
</evidence>
<evidence type="ECO:0000256" key="2">
    <source>
        <dbReference type="ARBA" id="ARBA00014932"/>
    </source>
</evidence>
<dbReference type="InterPro" id="IPR019585">
    <property type="entry name" value="Rpn7/CSN1"/>
</dbReference>
<dbReference type="Proteomes" id="UP001195483">
    <property type="component" value="Unassembled WGS sequence"/>
</dbReference>
<dbReference type="Pfam" id="PF01399">
    <property type="entry name" value="PCI"/>
    <property type="match status" value="1"/>
</dbReference>
<dbReference type="PROSITE" id="PS50250">
    <property type="entry name" value="PCI"/>
    <property type="match status" value="1"/>
</dbReference>
<proteinExistence type="inferred from homology"/>
<sequence length="421" mass="49542">MDDNFGRQLILNRKCNADFTFRSYSAQNIRLEMPIEDLEEEGLPKNPNLELAQWKSLLATDKYRKDAEIKKSLMDAIKEDNMAPFYEEVCKELEWKVDESLLKKMKENNATELKRLDEALADAEKNLGETEIREFMLKKAEYLCRIGDKDACLSQFRKTQEKTVTLGYRLDLVFHLIRIGLFYMDHDLITRNLEKAQSLIDEGGDWDRRNRLKVYRGTYCMSIRDFKKAASLFLDTVATFTSYELMHYKTFVTYTVICSMIALDRPQLREKVVKGSEILEILHGLPKIRSYLFSLYDCQYADFFRNLAQVEEIMKYDRLLSPHYKFYTREMRIVAYSQLLESYRSLTLDYMADAFGVTVEYIDRDLARFIAAGRLHCRIDKVGGIVETNRPDNKNWQYQATIKQGDILLNRIQKLSRVINI</sequence>
<dbReference type="InterPro" id="IPR011990">
    <property type="entry name" value="TPR-like_helical_dom_sf"/>
</dbReference>
<comment type="similarity">
    <text evidence="1">Belongs to the proteasome subunit S10 family.</text>
</comment>
<organism evidence="6 7">
    <name type="scientific">Potamilus streckersoni</name>
    <dbReference type="NCBI Taxonomy" id="2493646"/>
    <lineage>
        <taxon>Eukaryota</taxon>
        <taxon>Metazoa</taxon>
        <taxon>Spiralia</taxon>
        <taxon>Lophotrochozoa</taxon>
        <taxon>Mollusca</taxon>
        <taxon>Bivalvia</taxon>
        <taxon>Autobranchia</taxon>
        <taxon>Heteroconchia</taxon>
        <taxon>Palaeoheterodonta</taxon>
        <taxon>Unionida</taxon>
        <taxon>Unionoidea</taxon>
        <taxon>Unionidae</taxon>
        <taxon>Ambleminae</taxon>
        <taxon>Lampsilini</taxon>
        <taxon>Potamilus</taxon>
    </lineage>
</organism>
<evidence type="ECO:0000256" key="1">
    <source>
        <dbReference type="ARBA" id="ARBA00005717"/>
    </source>
</evidence>
<dbReference type="InterPro" id="IPR036390">
    <property type="entry name" value="WH_DNA-bd_sf"/>
</dbReference>
<evidence type="ECO:0000313" key="6">
    <source>
        <dbReference type="EMBL" id="KAK3579082.1"/>
    </source>
</evidence>
<dbReference type="SUPFAM" id="SSF46785">
    <property type="entry name" value="Winged helix' DNA-binding domain"/>
    <property type="match status" value="1"/>
</dbReference>
<dbReference type="Gene3D" id="1.25.40.570">
    <property type="match status" value="1"/>
</dbReference>
<dbReference type="InterPro" id="IPR000717">
    <property type="entry name" value="PCI_dom"/>
</dbReference>
<reference evidence="6" key="1">
    <citation type="journal article" date="2021" name="Genome Biol. Evol.">
        <title>A High-Quality Reference Genome for a Parasitic Bivalve with Doubly Uniparental Inheritance (Bivalvia: Unionida).</title>
        <authorList>
            <person name="Smith C.H."/>
        </authorList>
    </citation>
    <scope>NUCLEOTIDE SEQUENCE</scope>
    <source>
        <strain evidence="6">CHS0354</strain>
    </source>
</reference>
<dbReference type="GO" id="GO:0043161">
    <property type="term" value="P:proteasome-mediated ubiquitin-dependent protein catabolic process"/>
    <property type="evidence" value="ECO:0007669"/>
    <property type="project" value="TreeGrafter"/>
</dbReference>
<protein>
    <recommendedName>
        <fullName evidence="2">26S proteasome non-ATPase regulatory subunit 6</fullName>
    </recommendedName>
</protein>
<dbReference type="InterPro" id="IPR045135">
    <property type="entry name" value="Rpn7_N"/>
</dbReference>
<feature type="domain" description="PCI" evidence="5">
    <location>
        <begin position="225"/>
        <end position="393"/>
    </location>
</feature>
<name>A0AAE0RSZ0_9BIVA</name>
<dbReference type="InterPro" id="IPR049549">
    <property type="entry name" value="RPN7_PSMD6_C"/>
</dbReference>
<reference evidence="6" key="2">
    <citation type="journal article" date="2021" name="Genome Biol. Evol.">
        <title>Developing a high-quality reference genome for a parasitic bivalve with doubly uniparental inheritance (Bivalvia: Unionida).</title>
        <authorList>
            <person name="Smith C.H."/>
        </authorList>
    </citation>
    <scope>NUCLEOTIDE SEQUENCE</scope>
    <source>
        <strain evidence="6">CHS0354</strain>
        <tissue evidence="6">Mantle</tissue>
    </source>
</reference>
<comment type="caution">
    <text evidence="6">The sequence shown here is derived from an EMBL/GenBank/DDBJ whole genome shotgun (WGS) entry which is preliminary data.</text>
</comment>
<dbReference type="SUPFAM" id="SSF48452">
    <property type="entry name" value="TPR-like"/>
    <property type="match status" value="1"/>
</dbReference>
<keyword evidence="4" id="KW-0175">Coiled coil</keyword>
<dbReference type="AlphaFoldDB" id="A0AAE0RSZ0"/>
<evidence type="ECO:0000313" key="7">
    <source>
        <dbReference type="Proteomes" id="UP001195483"/>
    </source>
</evidence>
<keyword evidence="3" id="KW-0647">Proteasome</keyword>
<feature type="coiled-coil region" evidence="4">
    <location>
        <begin position="102"/>
        <end position="133"/>
    </location>
</feature>
<evidence type="ECO:0000256" key="3">
    <source>
        <dbReference type="ARBA" id="ARBA00022942"/>
    </source>
</evidence>
<accession>A0AAE0RSZ0</accession>
<dbReference type="EMBL" id="JAEAOA010001785">
    <property type="protein sequence ID" value="KAK3579082.1"/>
    <property type="molecule type" value="Genomic_DNA"/>
</dbReference>
<keyword evidence="7" id="KW-1185">Reference proteome</keyword>
<evidence type="ECO:0000256" key="4">
    <source>
        <dbReference type="SAM" id="Coils"/>
    </source>
</evidence>
<dbReference type="SMART" id="SM00088">
    <property type="entry name" value="PINT"/>
    <property type="match status" value="1"/>
</dbReference>
<reference evidence="6" key="3">
    <citation type="submission" date="2023-05" db="EMBL/GenBank/DDBJ databases">
        <authorList>
            <person name="Smith C.H."/>
        </authorList>
    </citation>
    <scope>NUCLEOTIDE SEQUENCE</scope>
    <source>
        <strain evidence="6">CHS0354</strain>
        <tissue evidence="6">Mantle</tissue>
    </source>
</reference>
<dbReference type="FunFam" id="1.25.40.570:FF:000005">
    <property type="entry name" value="26S proteasome regulatory subunit N7"/>
    <property type="match status" value="1"/>
</dbReference>
<gene>
    <name evidence="6" type="ORF">CHS0354_029942</name>
</gene>